<sequence length="80" mass="8945">MVVEYCLSQHGLAWEFLLTIATSHLSLSLPFSFFFCLSSVTLASSLLRLFGLSFCALELHEAKRGEVVCHLLFVSKEECS</sequence>
<evidence type="ECO:0000313" key="3">
    <source>
        <dbReference type="Proteomes" id="UP000031737"/>
    </source>
</evidence>
<name>A0A061IRN1_TRYRA</name>
<evidence type="ECO:0000256" key="1">
    <source>
        <dbReference type="SAM" id="Phobius"/>
    </source>
</evidence>
<dbReference type="Proteomes" id="UP000031737">
    <property type="component" value="Unassembled WGS sequence"/>
</dbReference>
<dbReference type="EMBL" id="AUPL01007509">
    <property type="protein sequence ID" value="ESL05038.1"/>
    <property type="molecule type" value="Genomic_DNA"/>
</dbReference>
<keyword evidence="1" id="KW-0812">Transmembrane</keyword>
<feature type="transmembrane region" description="Helical" evidence="1">
    <location>
        <begin position="31"/>
        <end position="57"/>
    </location>
</feature>
<comment type="caution">
    <text evidence="2">The sequence shown here is derived from an EMBL/GenBank/DDBJ whole genome shotgun (WGS) entry which is preliminary data.</text>
</comment>
<evidence type="ECO:0000313" key="2">
    <source>
        <dbReference type="EMBL" id="ESL05038.1"/>
    </source>
</evidence>
<dbReference type="AlphaFoldDB" id="A0A061IRN1"/>
<protein>
    <submittedName>
        <fullName evidence="2">Uncharacterized protein</fullName>
    </submittedName>
</protein>
<accession>A0A061IRN1</accession>
<dbReference type="VEuPathDB" id="TriTrypDB:TRSC58_07364"/>
<reference evidence="2 3" key="1">
    <citation type="submission" date="2013-07" db="EMBL/GenBank/DDBJ databases">
        <authorList>
            <person name="Stoco P.H."/>
            <person name="Wagner G."/>
            <person name="Gerber A."/>
            <person name="Zaha A."/>
            <person name="Thompson C."/>
            <person name="Bartholomeu D.C."/>
            <person name="Luckemeyer D.D."/>
            <person name="Bahia D."/>
            <person name="Loreto E."/>
            <person name="Prestes E.B."/>
            <person name="Lima F.M."/>
            <person name="Rodrigues-Luiz G."/>
            <person name="Vallejo G.A."/>
            <person name="Filho J.F."/>
            <person name="Monteiro K.M."/>
            <person name="Tyler K.M."/>
            <person name="de Almeida L.G."/>
            <person name="Ortiz M.F."/>
            <person name="Siervo M.A."/>
            <person name="de Moraes M.H."/>
            <person name="Cunha O.L."/>
            <person name="Mendonca-Neto R."/>
            <person name="Silva R."/>
            <person name="Teixeira S.M."/>
            <person name="Murta S.M."/>
            <person name="Sincero T.C."/>
            <person name="Mendes T.A."/>
            <person name="Urmenyi T.P."/>
            <person name="Silva V.G."/>
            <person name="da Rocha W.D."/>
            <person name="Andersson B."/>
            <person name="Romanha A.J."/>
            <person name="Steindel M."/>
            <person name="de Vasconcelos A.T."/>
            <person name="Grisard E.C."/>
        </authorList>
    </citation>
    <scope>NUCLEOTIDE SEQUENCE [LARGE SCALE GENOMIC DNA]</scope>
    <source>
        <strain evidence="2 3">SC58</strain>
    </source>
</reference>
<keyword evidence="1" id="KW-0472">Membrane</keyword>
<proteinExistence type="predicted"/>
<keyword evidence="3" id="KW-1185">Reference proteome</keyword>
<organism evidence="2 3">
    <name type="scientific">Trypanosoma rangeli SC58</name>
    <dbReference type="NCBI Taxonomy" id="429131"/>
    <lineage>
        <taxon>Eukaryota</taxon>
        <taxon>Discoba</taxon>
        <taxon>Euglenozoa</taxon>
        <taxon>Kinetoplastea</taxon>
        <taxon>Metakinetoplastina</taxon>
        <taxon>Trypanosomatida</taxon>
        <taxon>Trypanosomatidae</taxon>
        <taxon>Trypanosoma</taxon>
        <taxon>Herpetosoma</taxon>
    </lineage>
</organism>
<gene>
    <name evidence="2" type="ORF">TRSC58_07364</name>
</gene>
<keyword evidence="1" id="KW-1133">Transmembrane helix</keyword>